<feature type="compositionally biased region" description="Low complexity" evidence="1">
    <location>
        <begin position="395"/>
        <end position="407"/>
    </location>
</feature>
<organism evidence="2 3">
    <name type="scientific">Hyphodiscus hymeniophilus</name>
    <dbReference type="NCBI Taxonomy" id="353542"/>
    <lineage>
        <taxon>Eukaryota</taxon>
        <taxon>Fungi</taxon>
        <taxon>Dikarya</taxon>
        <taxon>Ascomycota</taxon>
        <taxon>Pezizomycotina</taxon>
        <taxon>Leotiomycetes</taxon>
        <taxon>Helotiales</taxon>
        <taxon>Hyphodiscaceae</taxon>
        <taxon>Hyphodiscus</taxon>
    </lineage>
</organism>
<dbReference type="Proteomes" id="UP000785200">
    <property type="component" value="Unassembled WGS sequence"/>
</dbReference>
<comment type="caution">
    <text evidence="2">The sequence shown here is derived from an EMBL/GenBank/DDBJ whole genome shotgun (WGS) entry which is preliminary data.</text>
</comment>
<dbReference type="OrthoDB" id="5408296at2759"/>
<name>A0A9P6SQ73_9HELO</name>
<evidence type="ECO:0000313" key="2">
    <source>
        <dbReference type="EMBL" id="KAG0645555.1"/>
    </source>
</evidence>
<feature type="compositionally biased region" description="Low complexity" evidence="1">
    <location>
        <begin position="372"/>
        <end position="384"/>
    </location>
</feature>
<gene>
    <name evidence="2" type="ORF">D0Z07_8521</name>
</gene>
<dbReference type="AlphaFoldDB" id="A0A9P6SQ73"/>
<feature type="compositionally biased region" description="Pro residues" evidence="1">
    <location>
        <begin position="385"/>
        <end position="394"/>
    </location>
</feature>
<feature type="region of interest" description="Disordered" evidence="1">
    <location>
        <begin position="179"/>
        <end position="210"/>
    </location>
</feature>
<dbReference type="EMBL" id="VNKQ01000018">
    <property type="protein sequence ID" value="KAG0645555.1"/>
    <property type="molecule type" value="Genomic_DNA"/>
</dbReference>
<feature type="region of interest" description="Disordered" evidence="1">
    <location>
        <begin position="475"/>
        <end position="512"/>
    </location>
</feature>
<keyword evidence="3" id="KW-1185">Reference proteome</keyword>
<feature type="compositionally biased region" description="Pro residues" evidence="1">
    <location>
        <begin position="323"/>
        <end position="338"/>
    </location>
</feature>
<proteinExistence type="predicted"/>
<sequence>MAARPGEDVAATLFADIHYYYGAPTAKPPHHRFDKGSYVYLFENAGQRRARIEIANNAGTPDQDAFDGSLDGVHVQYSYKHSTLVTLTVDAQRNSGPHADTQEWHLPTFDPRNENKYMYRLHTVDIYFWTKEDALHFVNGVRRVLPQHQISIQDEPIAPPPHADDMSPVVQKLENVAITDPSYQQGRTRDSRTTAASFPGPPISATPQSQEASNFVPMAYNPAAPAAPETIQHREKTPPPEDGTPNPLVAAATSDHGQTYGTPFQHPGGFSGPPQQPPTQQSYFPGPPVAPGAGASPSQQPPPQQSYFPGPPVAPGAGASPSQQPPPQQSYFPGPPVAPGAGASPSQQPPSATVQSPFAGHFQHSFAPPPTATTSAASPYASVPANPPPGPPAYTPQQQQQQQQQQAHIPVTQYANYPGSPGISSGMTTPGIGSPGFQSPGIYSPAAPPGGFAQFNYAQSNAGISGTKPLMHDYSIHNQVYRPTESEASMKHNSPMKPPKKGSRVEASAGAVEKSVSGFLKKLEKRIG</sequence>
<protein>
    <recommendedName>
        <fullName evidence="4">RNA recognition motif-containing protein</fullName>
    </recommendedName>
</protein>
<feature type="region of interest" description="Disordered" evidence="1">
    <location>
        <begin position="227"/>
        <end position="445"/>
    </location>
</feature>
<reference evidence="2" key="1">
    <citation type="submission" date="2019-07" db="EMBL/GenBank/DDBJ databases">
        <title>Hyphodiscus hymeniophilus genome sequencing and assembly.</title>
        <authorList>
            <person name="Kramer G."/>
            <person name="Nodwell J."/>
        </authorList>
    </citation>
    <scope>NUCLEOTIDE SEQUENCE</scope>
    <source>
        <strain evidence="2">ATCC 34498</strain>
    </source>
</reference>
<feature type="compositionally biased region" description="Pro residues" evidence="1">
    <location>
        <begin position="299"/>
        <end position="314"/>
    </location>
</feature>
<evidence type="ECO:0008006" key="4">
    <source>
        <dbReference type="Google" id="ProtNLM"/>
    </source>
</evidence>
<evidence type="ECO:0000256" key="1">
    <source>
        <dbReference type="SAM" id="MobiDB-lite"/>
    </source>
</evidence>
<evidence type="ECO:0000313" key="3">
    <source>
        <dbReference type="Proteomes" id="UP000785200"/>
    </source>
</evidence>
<accession>A0A9P6SQ73</accession>